<gene>
    <name evidence="4" type="primary">LOC106159631</name>
</gene>
<dbReference type="OrthoDB" id="6125288at2759"/>
<comment type="similarity">
    <text evidence="1">Belongs to the apolipoprotein L family.</text>
</comment>
<proteinExistence type="inferred from homology"/>
<dbReference type="KEGG" id="lak:106159631"/>
<dbReference type="RefSeq" id="XP_013391406.1">
    <property type="nucleotide sequence ID" value="XM_013535952.1"/>
</dbReference>
<dbReference type="PANTHER" id="PTHR14096">
    <property type="entry name" value="APOLIPOPROTEIN L"/>
    <property type="match status" value="1"/>
</dbReference>
<name>A0A1S3I0Q3_LINAN</name>
<dbReference type="GO" id="GO:0016020">
    <property type="term" value="C:membrane"/>
    <property type="evidence" value="ECO:0007669"/>
    <property type="project" value="TreeGrafter"/>
</dbReference>
<reference evidence="4" key="1">
    <citation type="submission" date="2025-08" db="UniProtKB">
        <authorList>
            <consortium name="RefSeq"/>
        </authorList>
    </citation>
    <scope>IDENTIFICATION</scope>
    <source>
        <tissue evidence="4">Gonads</tissue>
    </source>
</reference>
<evidence type="ECO:0000313" key="4">
    <source>
        <dbReference type="RefSeq" id="XP_013391406.1"/>
    </source>
</evidence>
<dbReference type="GO" id="GO:0006869">
    <property type="term" value="P:lipid transport"/>
    <property type="evidence" value="ECO:0007669"/>
    <property type="project" value="InterPro"/>
</dbReference>
<organism evidence="3 4">
    <name type="scientific">Lingula anatina</name>
    <name type="common">Brachiopod</name>
    <name type="synonym">Lingula unguis</name>
    <dbReference type="NCBI Taxonomy" id="7574"/>
    <lineage>
        <taxon>Eukaryota</taxon>
        <taxon>Metazoa</taxon>
        <taxon>Spiralia</taxon>
        <taxon>Lophotrochozoa</taxon>
        <taxon>Brachiopoda</taxon>
        <taxon>Linguliformea</taxon>
        <taxon>Lingulata</taxon>
        <taxon>Lingulida</taxon>
        <taxon>Linguloidea</taxon>
        <taxon>Lingulidae</taxon>
        <taxon>Lingula</taxon>
    </lineage>
</organism>
<sequence length="275" mass="28989">MASSNTTGSEEKVGKVDCDQDEVLELGRELENKCHELVESAKEASKYLHSLADEIDEHYKRCNRGKIVGSTLSLVGFPLIAVGFGLSFVTFGASLGLSIAGAILSGAGGITAAGSGLAEHFITKARCRAAQEAVNAVHEKAEAYNKSLEKLKKMVPSSGFFSAVRHTGSLASNAASGVGTSVINSARLFAGVADDAAATVFRGLSTGLRVVHIGGFVLSALLVPYDIYTLASSSVKEHRKTGSEQANKIRELARKIAQVFSLLDPEDIGWLNLFS</sequence>
<feature type="transmembrane region" description="Helical" evidence="2">
    <location>
        <begin position="67"/>
        <end position="89"/>
    </location>
</feature>
<dbReference type="GO" id="GO:0005576">
    <property type="term" value="C:extracellular region"/>
    <property type="evidence" value="ECO:0007669"/>
    <property type="project" value="InterPro"/>
</dbReference>
<evidence type="ECO:0000256" key="2">
    <source>
        <dbReference type="SAM" id="Phobius"/>
    </source>
</evidence>
<dbReference type="GO" id="GO:0008289">
    <property type="term" value="F:lipid binding"/>
    <property type="evidence" value="ECO:0007669"/>
    <property type="project" value="InterPro"/>
</dbReference>
<dbReference type="Pfam" id="PF05461">
    <property type="entry name" value="ApoL"/>
    <property type="match status" value="1"/>
</dbReference>
<feature type="transmembrane region" description="Helical" evidence="2">
    <location>
        <begin position="95"/>
        <end position="118"/>
    </location>
</feature>
<keyword evidence="2" id="KW-1133">Transmembrane helix</keyword>
<evidence type="ECO:0000313" key="3">
    <source>
        <dbReference type="Proteomes" id="UP000085678"/>
    </source>
</evidence>
<evidence type="ECO:0000256" key="1">
    <source>
        <dbReference type="ARBA" id="ARBA00010090"/>
    </source>
</evidence>
<dbReference type="GeneID" id="106159631"/>
<dbReference type="Proteomes" id="UP000085678">
    <property type="component" value="Unplaced"/>
</dbReference>
<keyword evidence="2" id="KW-0812">Transmembrane</keyword>
<dbReference type="PANTHER" id="PTHR14096:SF28">
    <property type="entry name" value="APOLIPOPROTEIN L, 1-RELATED"/>
    <property type="match status" value="1"/>
</dbReference>
<keyword evidence="2" id="KW-0472">Membrane</keyword>
<keyword evidence="3" id="KW-1185">Reference proteome</keyword>
<dbReference type="InterPro" id="IPR008405">
    <property type="entry name" value="ApoL"/>
</dbReference>
<dbReference type="AlphaFoldDB" id="A0A1S3I0Q3"/>
<protein>
    <submittedName>
        <fullName evidence="4">Uncharacterized protein LOC106159631</fullName>
    </submittedName>
</protein>
<dbReference type="GO" id="GO:0042157">
    <property type="term" value="P:lipoprotein metabolic process"/>
    <property type="evidence" value="ECO:0007669"/>
    <property type="project" value="InterPro"/>
</dbReference>
<dbReference type="OMA" id="FITKARC"/>
<dbReference type="InParanoid" id="A0A1S3I0Q3"/>
<accession>A0A1S3I0Q3</accession>